<accession>A0A6L7GIL9</accession>
<feature type="region of interest" description="Disordered" evidence="1">
    <location>
        <begin position="23"/>
        <end position="75"/>
    </location>
</feature>
<dbReference type="Proteomes" id="UP000473531">
    <property type="component" value="Unassembled WGS sequence"/>
</dbReference>
<feature type="chain" id="PRO_5026705480" description="Secreted protein" evidence="2">
    <location>
        <begin position="22"/>
        <end position="75"/>
    </location>
</feature>
<evidence type="ECO:0000313" key="4">
    <source>
        <dbReference type="Proteomes" id="UP000473531"/>
    </source>
</evidence>
<dbReference type="EMBL" id="WTYU01000002">
    <property type="protein sequence ID" value="MXP15425.1"/>
    <property type="molecule type" value="Genomic_DNA"/>
</dbReference>
<evidence type="ECO:0000256" key="2">
    <source>
        <dbReference type="SAM" id="SignalP"/>
    </source>
</evidence>
<organism evidence="3 4">
    <name type="scientific">Allopontixanthobacter confluentis</name>
    <dbReference type="NCBI Taxonomy" id="1849021"/>
    <lineage>
        <taxon>Bacteria</taxon>
        <taxon>Pseudomonadati</taxon>
        <taxon>Pseudomonadota</taxon>
        <taxon>Alphaproteobacteria</taxon>
        <taxon>Sphingomonadales</taxon>
        <taxon>Erythrobacteraceae</taxon>
        <taxon>Allopontixanthobacter</taxon>
    </lineage>
</organism>
<protein>
    <recommendedName>
        <fullName evidence="5">Secreted protein</fullName>
    </recommendedName>
</protein>
<dbReference type="AlphaFoldDB" id="A0A6L7GIL9"/>
<evidence type="ECO:0000313" key="3">
    <source>
        <dbReference type="EMBL" id="MXP15425.1"/>
    </source>
</evidence>
<feature type="signal peptide" evidence="2">
    <location>
        <begin position="1"/>
        <end position="21"/>
    </location>
</feature>
<feature type="compositionally biased region" description="Low complexity" evidence="1">
    <location>
        <begin position="23"/>
        <end position="52"/>
    </location>
</feature>
<reference evidence="3 4" key="1">
    <citation type="submission" date="2019-12" db="EMBL/GenBank/DDBJ databases">
        <title>Genomic-based taxomic classification of the family Erythrobacteraceae.</title>
        <authorList>
            <person name="Xu L."/>
        </authorList>
    </citation>
    <scope>NUCLEOTIDE SEQUENCE [LARGE SCALE GENOMIC DNA]</scope>
    <source>
        <strain evidence="3 4">KCTC 52259</strain>
    </source>
</reference>
<dbReference type="PROSITE" id="PS51257">
    <property type="entry name" value="PROKAR_LIPOPROTEIN"/>
    <property type="match status" value="1"/>
</dbReference>
<sequence length="75" mass="7610">MKRTTTLAFIALPLTAACLLAGCGGASSDDAPGSASASEAQALEEAAEMIEAQRLPPEAMNQSRDPAPGREQPAP</sequence>
<dbReference type="RefSeq" id="WP_160601948.1">
    <property type="nucleotide sequence ID" value="NZ_WTYU01000002.1"/>
</dbReference>
<comment type="caution">
    <text evidence="3">The sequence shown here is derived from an EMBL/GenBank/DDBJ whole genome shotgun (WGS) entry which is preliminary data.</text>
</comment>
<gene>
    <name evidence="3" type="ORF">GRI44_11755</name>
</gene>
<evidence type="ECO:0008006" key="5">
    <source>
        <dbReference type="Google" id="ProtNLM"/>
    </source>
</evidence>
<evidence type="ECO:0000256" key="1">
    <source>
        <dbReference type="SAM" id="MobiDB-lite"/>
    </source>
</evidence>
<keyword evidence="4" id="KW-1185">Reference proteome</keyword>
<proteinExistence type="predicted"/>
<keyword evidence="2" id="KW-0732">Signal</keyword>
<name>A0A6L7GIL9_9SPHN</name>